<evidence type="ECO:0000313" key="1">
    <source>
        <dbReference type="EMBL" id="GFS75728.1"/>
    </source>
</evidence>
<dbReference type="Pfam" id="PF03564">
    <property type="entry name" value="DUF1759"/>
    <property type="match status" value="1"/>
</dbReference>
<protein>
    <submittedName>
        <fullName evidence="1">DUF1758 domain-containing protein</fullName>
    </submittedName>
</protein>
<comment type="caution">
    <text evidence="1">The sequence shown here is derived from an EMBL/GenBank/DDBJ whole genome shotgun (WGS) entry which is preliminary data.</text>
</comment>
<dbReference type="AlphaFoldDB" id="A0A8X6MSI1"/>
<dbReference type="Proteomes" id="UP000887013">
    <property type="component" value="Unassembled WGS sequence"/>
</dbReference>
<accession>A0A8X6MSI1</accession>
<dbReference type="InterPro" id="IPR005312">
    <property type="entry name" value="DUF1759"/>
</dbReference>
<gene>
    <name evidence="1" type="primary">AVEN_119042_1</name>
    <name evidence="1" type="ORF">NPIL_67141</name>
</gene>
<keyword evidence="2" id="KW-1185">Reference proteome</keyword>
<organism evidence="1 2">
    <name type="scientific">Nephila pilipes</name>
    <name type="common">Giant wood spider</name>
    <name type="synonym">Nephila maculata</name>
    <dbReference type="NCBI Taxonomy" id="299642"/>
    <lineage>
        <taxon>Eukaryota</taxon>
        <taxon>Metazoa</taxon>
        <taxon>Ecdysozoa</taxon>
        <taxon>Arthropoda</taxon>
        <taxon>Chelicerata</taxon>
        <taxon>Arachnida</taxon>
        <taxon>Araneae</taxon>
        <taxon>Araneomorphae</taxon>
        <taxon>Entelegynae</taxon>
        <taxon>Araneoidea</taxon>
        <taxon>Nephilidae</taxon>
        <taxon>Nephila</taxon>
    </lineage>
</organism>
<dbReference type="EMBL" id="BMAW01096651">
    <property type="protein sequence ID" value="GFS75728.1"/>
    <property type="molecule type" value="Genomic_DNA"/>
</dbReference>
<evidence type="ECO:0000313" key="2">
    <source>
        <dbReference type="Proteomes" id="UP000887013"/>
    </source>
</evidence>
<proteinExistence type="predicted"/>
<name>A0A8X6MSI1_NEPPI</name>
<reference evidence="1" key="1">
    <citation type="submission" date="2020-08" db="EMBL/GenBank/DDBJ databases">
        <title>Multicomponent nature underlies the extraordinary mechanical properties of spider dragline silk.</title>
        <authorList>
            <person name="Kono N."/>
            <person name="Nakamura H."/>
            <person name="Mori M."/>
            <person name="Yoshida Y."/>
            <person name="Ohtoshi R."/>
            <person name="Malay A.D."/>
            <person name="Moran D.A.P."/>
            <person name="Tomita M."/>
            <person name="Numata K."/>
            <person name="Arakawa K."/>
        </authorList>
    </citation>
    <scope>NUCLEOTIDE SEQUENCE</scope>
</reference>
<dbReference type="OrthoDB" id="6464698at2759"/>
<sequence>MERVSKDETVERNIRSRSGIRTSVTNIIKGVEAELVKDEPCFETSLDKLEILMDKEASLQKLESIINEQGEITELELEVGLELEYSDSITRCKSRIQRFIDKHRRGGADKVISGLTLSNENYDKAVEILKDGFGQKQSVISAYMNTLLKLQLV</sequence>